<evidence type="ECO:0000313" key="2">
    <source>
        <dbReference type="Proteomes" id="UP000292082"/>
    </source>
</evidence>
<sequence>MSNVVAGSSLKPARTGKPGALTEVHNSNTVWLSNGNIVVLAGNVAFRVHKSTLALRSSVFQVIFSLPAAPDALAEDIEGCPVLHASDSSDDIGRLFKILCCGKNYYYRQDELVVVELGVLVSLIRMVHKYDFKDVLDDALSRLKKYLPKSISAWQDTAARTRYVFSSSIRDVMDVIPLVRLTNTLSCPTSLILMRVECREPLYTPH</sequence>
<keyword evidence="2" id="KW-1185">Reference proteome</keyword>
<dbReference type="PROSITE" id="PS50097">
    <property type="entry name" value="BTB"/>
    <property type="match status" value="1"/>
</dbReference>
<protein>
    <submittedName>
        <fullName evidence="1">Uncharacterized protein</fullName>
    </submittedName>
</protein>
<name>A0A4Q9NVE6_9APHY</name>
<evidence type="ECO:0000313" key="1">
    <source>
        <dbReference type="EMBL" id="TBU56510.1"/>
    </source>
</evidence>
<organism evidence="1 2">
    <name type="scientific">Dichomitus squalens</name>
    <dbReference type="NCBI Taxonomy" id="114155"/>
    <lineage>
        <taxon>Eukaryota</taxon>
        <taxon>Fungi</taxon>
        <taxon>Dikarya</taxon>
        <taxon>Basidiomycota</taxon>
        <taxon>Agaricomycotina</taxon>
        <taxon>Agaricomycetes</taxon>
        <taxon>Polyporales</taxon>
        <taxon>Polyporaceae</taxon>
        <taxon>Dichomitus</taxon>
    </lineage>
</organism>
<reference evidence="1 2" key="1">
    <citation type="submission" date="2019-01" db="EMBL/GenBank/DDBJ databases">
        <title>Draft genome sequences of three monokaryotic isolates of the white-rot basidiomycete fungus Dichomitus squalens.</title>
        <authorList>
            <consortium name="DOE Joint Genome Institute"/>
            <person name="Lopez S.C."/>
            <person name="Andreopoulos B."/>
            <person name="Pangilinan J."/>
            <person name="Lipzen A."/>
            <person name="Riley R."/>
            <person name="Ahrendt S."/>
            <person name="Ng V."/>
            <person name="Barry K."/>
            <person name="Daum C."/>
            <person name="Grigoriev I.V."/>
            <person name="Hilden K.S."/>
            <person name="Makela M.R."/>
            <person name="de Vries R.P."/>
        </authorList>
    </citation>
    <scope>NUCLEOTIDE SEQUENCE [LARGE SCALE GENOMIC DNA]</scope>
    <source>
        <strain evidence="1 2">CBS 464.89</strain>
    </source>
</reference>
<dbReference type="InterPro" id="IPR011333">
    <property type="entry name" value="SKP1/BTB/POZ_sf"/>
</dbReference>
<accession>A0A4Q9NVE6</accession>
<dbReference type="EMBL" id="ML145150">
    <property type="protein sequence ID" value="TBU56510.1"/>
    <property type="molecule type" value="Genomic_DNA"/>
</dbReference>
<dbReference type="SUPFAM" id="SSF54695">
    <property type="entry name" value="POZ domain"/>
    <property type="match status" value="1"/>
</dbReference>
<gene>
    <name evidence="1" type="ORF">BD310DRAFT_823493</name>
</gene>
<dbReference type="InterPro" id="IPR000210">
    <property type="entry name" value="BTB/POZ_dom"/>
</dbReference>
<dbReference type="AlphaFoldDB" id="A0A4Q9NVE6"/>
<dbReference type="STRING" id="114155.A0A4Q9NVE6"/>
<dbReference type="Gene3D" id="3.30.710.10">
    <property type="entry name" value="Potassium Channel Kv1.1, Chain A"/>
    <property type="match status" value="1"/>
</dbReference>
<dbReference type="Proteomes" id="UP000292082">
    <property type="component" value="Unassembled WGS sequence"/>
</dbReference>
<proteinExistence type="predicted"/>